<organism evidence="4 5">
    <name type="scientific">Aspergillus mulundensis</name>
    <dbReference type="NCBI Taxonomy" id="1810919"/>
    <lineage>
        <taxon>Eukaryota</taxon>
        <taxon>Fungi</taxon>
        <taxon>Dikarya</taxon>
        <taxon>Ascomycota</taxon>
        <taxon>Pezizomycotina</taxon>
        <taxon>Eurotiomycetes</taxon>
        <taxon>Eurotiomycetidae</taxon>
        <taxon>Eurotiales</taxon>
        <taxon>Aspergillaceae</taxon>
        <taxon>Aspergillus</taxon>
        <taxon>Aspergillus subgen. Nidulantes</taxon>
    </lineage>
</organism>
<evidence type="ECO:0000259" key="3">
    <source>
        <dbReference type="Pfam" id="PF05368"/>
    </source>
</evidence>
<dbReference type="Proteomes" id="UP000256690">
    <property type="component" value="Unassembled WGS sequence"/>
</dbReference>
<dbReference type="SUPFAM" id="SSF51735">
    <property type="entry name" value="NAD(P)-binding Rossmann-fold domains"/>
    <property type="match status" value="1"/>
</dbReference>
<protein>
    <submittedName>
        <fullName evidence="4">NAD dependent epimerase</fullName>
    </submittedName>
</protein>
<evidence type="ECO:0000256" key="1">
    <source>
        <dbReference type="ARBA" id="ARBA00006328"/>
    </source>
</evidence>
<dbReference type="EMBL" id="PVWQ01000015">
    <property type="protein sequence ID" value="RDW63048.1"/>
    <property type="molecule type" value="Genomic_DNA"/>
</dbReference>
<dbReference type="PANTHER" id="PTHR42748">
    <property type="entry name" value="NITROGEN METABOLITE REPRESSION PROTEIN NMRA FAMILY MEMBER"/>
    <property type="match status" value="1"/>
</dbReference>
<keyword evidence="5" id="KW-1185">Reference proteome</keyword>
<dbReference type="InterPro" id="IPR036291">
    <property type="entry name" value="NAD(P)-bd_dom_sf"/>
</dbReference>
<dbReference type="GeneID" id="38120529"/>
<gene>
    <name evidence="4" type="ORF">DSM5745_10159</name>
</gene>
<evidence type="ECO:0000313" key="4">
    <source>
        <dbReference type="EMBL" id="RDW63048.1"/>
    </source>
</evidence>
<dbReference type="GO" id="GO:0005634">
    <property type="term" value="C:nucleus"/>
    <property type="evidence" value="ECO:0007669"/>
    <property type="project" value="TreeGrafter"/>
</dbReference>
<dbReference type="CDD" id="cd05251">
    <property type="entry name" value="NmrA_like_SDR_a"/>
    <property type="match status" value="1"/>
</dbReference>
<reference evidence="4 5" key="1">
    <citation type="journal article" date="2018" name="IMA Fungus">
        <title>IMA Genome-F 9: Draft genome sequence of Annulohypoxylon stygium, Aspergillus mulundensis, Berkeleyomyces basicola (syn. Thielaviopsis basicola), Ceratocystis smalleyi, two Cercospora beticola strains, Coleophoma cylindrospora, Fusarium fracticaudum, Phialophora cf. hyalina, and Morchella septimelata.</title>
        <authorList>
            <person name="Wingfield B.D."/>
            <person name="Bills G.F."/>
            <person name="Dong Y."/>
            <person name="Huang W."/>
            <person name="Nel W.J."/>
            <person name="Swalarsk-Parry B.S."/>
            <person name="Vaghefi N."/>
            <person name="Wilken P.M."/>
            <person name="An Z."/>
            <person name="de Beer Z.W."/>
            <person name="De Vos L."/>
            <person name="Chen L."/>
            <person name="Duong T.A."/>
            <person name="Gao Y."/>
            <person name="Hammerbacher A."/>
            <person name="Kikkert J.R."/>
            <person name="Li Y."/>
            <person name="Li H."/>
            <person name="Li K."/>
            <person name="Li Q."/>
            <person name="Liu X."/>
            <person name="Ma X."/>
            <person name="Naidoo K."/>
            <person name="Pethybridge S.J."/>
            <person name="Sun J."/>
            <person name="Steenkamp E.T."/>
            <person name="van der Nest M.A."/>
            <person name="van Wyk S."/>
            <person name="Wingfield M.J."/>
            <person name="Xiong C."/>
            <person name="Yue Q."/>
            <person name="Zhang X."/>
        </authorList>
    </citation>
    <scope>NUCLEOTIDE SEQUENCE [LARGE SCALE GENOMIC DNA]</scope>
    <source>
        <strain evidence="4 5">DSM 5745</strain>
    </source>
</reference>
<dbReference type="InterPro" id="IPR051164">
    <property type="entry name" value="NmrA-like_oxidored"/>
</dbReference>
<dbReference type="STRING" id="1810919.A0A3D8QMX4"/>
<dbReference type="Gene3D" id="3.40.50.720">
    <property type="entry name" value="NAD(P)-binding Rossmann-like Domain"/>
    <property type="match status" value="1"/>
</dbReference>
<name>A0A3D8QMX4_9EURO</name>
<evidence type="ECO:0000313" key="5">
    <source>
        <dbReference type="Proteomes" id="UP000256690"/>
    </source>
</evidence>
<proteinExistence type="inferred from homology"/>
<comment type="similarity">
    <text evidence="1">Belongs to the NmrA-type oxidoreductase family.</text>
</comment>
<dbReference type="RefSeq" id="XP_026599237.1">
    <property type="nucleotide sequence ID" value="XM_026752175.1"/>
</dbReference>
<evidence type="ECO:0000256" key="2">
    <source>
        <dbReference type="ARBA" id="ARBA00022857"/>
    </source>
</evidence>
<keyword evidence="2" id="KW-0521">NADP</keyword>
<dbReference type="AlphaFoldDB" id="A0A3D8QMX4"/>
<accession>A0A3D8QMX4</accession>
<comment type="caution">
    <text evidence="4">The sequence shown here is derived from an EMBL/GenBank/DDBJ whole genome shotgun (WGS) entry which is preliminary data.</text>
</comment>
<dbReference type="PANTHER" id="PTHR42748:SF7">
    <property type="entry name" value="NMRA LIKE REDOX SENSOR 1-RELATED"/>
    <property type="match status" value="1"/>
</dbReference>
<dbReference type="OrthoDB" id="419598at2759"/>
<sequence>MSQPTAFITGATGHQGGATARELLKSGVKVHALVRDPSSKPAADLQRLGAHLFRGDFDNLSSLKAALDGATAVFLNVSPIPSDPAREVHQAKNIIDAAVACGTVTTIVYSSVTMTGSHEAFPNWGPAYPLAWYWENKARIEAMVRASGVESWTILRPAFMMHNYHLPTASLMFPELVQRRAFQTAYKPTTAMTVVDAGDVGKFAAAAIVGPSAFKAQVIDLGVESLTPAEIVRELSRVSGKDVSLQFYGEKEAEELAVRDLRIWSQLWANEVGYQVNFRDLDRYPIRLTRFAEYLEKHREQVLQTFS</sequence>
<dbReference type="InterPro" id="IPR008030">
    <property type="entry name" value="NmrA-like"/>
</dbReference>
<dbReference type="Pfam" id="PF05368">
    <property type="entry name" value="NmrA"/>
    <property type="match status" value="1"/>
</dbReference>
<dbReference type="PROSITE" id="PS00012">
    <property type="entry name" value="PHOSPHOPANTETHEINE"/>
    <property type="match status" value="1"/>
</dbReference>
<feature type="domain" description="NmrA-like" evidence="3">
    <location>
        <begin position="7"/>
        <end position="253"/>
    </location>
</feature>
<dbReference type="InterPro" id="IPR006162">
    <property type="entry name" value="Ppantetheine_attach_site"/>
</dbReference>